<dbReference type="SUPFAM" id="SSF48452">
    <property type="entry name" value="TPR-like"/>
    <property type="match status" value="2"/>
</dbReference>
<dbReference type="InterPro" id="IPR019734">
    <property type="entry name" value="TPR_rpt"/>
</dbReference>
<keyword evidence="2 3" id="KW-0802">TPR repeat</keyword>
<dbReference type="InterPro" id="IPR035897">
    <property type="entry name" value="Toll_tir_struct_dom_sf"/>
</dbReference>
<dbReference type="PROSITE" id="PS50104">
    <property type="entry name" value="TIR"/>
    <property type="match status" value="1"/>
</dbReference>
<dbReference type="PANTHER" id="PTHR45641">
    <property type="entry name" value="TETRATRICOPEPTIDE REPEAT PROTEIN (AFU_ORTHOLOGUE AFUA_6G03870)"/>
    <property type="match status" value="1"/>
</dbReference>
<sequence length="770" mass="86834">MKVFLSYSHRNEDFVIDLYRRLTRDGVSCFFDRESIAWGANWVIELEKGIDDCEYVILCLSPDFCRSEWTKLERTGAMADDPAGLKRKLRPLLLEPCSDLLPRFLIPIQHIDVSTPKKFEDNYPEICRALGGTVIKESTLADRDKLPSVCRLPDRNWMPYRSLGDVFVGRVRDLWQINDMLRERKTAVVEGVGVVVGTGGIGKTQLAIEYVHRFGASYPGGVFWIDAEQGISNMIAQVVQGADIDIDSTLEERYQLPQLWKTLSQLPPVLIVLDNFPENEPLQPWLPPASSIHTLVTTRRRDLNYSRLPLDFMTVAEGIMLLNTGARKFGHEAAELVDTLGGLPLALELARNFLNIRIDVSIDSLEQEILSVGEMKTLSIFADKYANELPSGHIKEVAATFHISWALASATAQTVLQCMSLLAPKPIPRRLLRKILGLQSENILEDPLDDAIGELANKLSLVELDKENDPWMHRLIAGFVNTTIGENRDLRDKVVNEVKEEMARVTDETDSLSYNQLEKIIPHAEMLVSSESIETEQAINIFNYLRWHNSKWGRYWIAERHGRKSLDLSEKAYAPGHPSIARSQSNLALVLQDLGELEEARDLLRKALDSAQKSFEPGHPSIAIRQSNLATVLQDLGELEEARDLLRKALDSDQKSFEPGHPSIARSQSNLALVLKDLGELEEARDLLRKALDSDQKSFEPGHPSIAIRQSNLALVLKDLGELEEARDLLRKALDSAPKSLSQETFYCHKQSTWSGAKDWRLENRDFALV</sequence>
<dbReference type="SMART" id="SM00028">
    <property type="entry name" value="TPR"/>
    <property type="match status" value="4"/>
</dbReference>
<dbReference type="SUPFAM" id="SSF52200">
    <property type="entry name" value="Toll/Interleukin receptor TIR domain"/>
    <property type="match status" value="1"/>
</dbReference>
<keyword evidence="1" id="KW-0677">Repeat</keyword>
<feature type="repeat" description="TPR" evidence="3">
    <location>
        <begin position="665"/>
        <end position="698"/>
    </location>
</feature>
<dbReference type="PANTHER" id="PTHR45641:SF19">
    <property type="entry name" value="NEPHROCYSTIN-3"/>
    <property type="match status" value="1"/>
</dbReference>
<dbReference type="SMART" id="SM00255">
    <property type="entry name" value="TIR"/>
    <property type="match status" value="1"/>
</dbReference>
<evidence type="ECO:0000313" key="5">
    <source>
        <dbReference type="EMBL" id="QNO57604.1"/>
    </source>
</evidence>
<feature type="repeat" description="TPR" evidence="3">
    <location>
        <begin position="707"/>
        <end position="740"/>
    </location>
</feature>
<dbReference type="Gene3D" id="3.40.50.300">
    <property type="entry name" value="P-loop containing nucleotide triphosphate hydrolases"/>
    <property type="match status" value="1"/>
</dbReference>
<dbReference type="Gene3D" id="1.25.40.10">
    <property type="entry name" value="Tetratricopeptide repeat domain"/>
    <property type="match status" value="1"/>
</dbReference>
<name>A0A7G9ZBH0_9EURY</name>
<evidence type="ECO:0000256" key="3">
    <source>
        <dbReference type="PROSITE-ProRule" id="PRU00339"/>
    </source>
</evidence>
<dbReference type="SUPFAM" id="SSF52540">
    <property type="entry name" value="P-loop containing nucleoside triphosphate hydrolases"/>
    <property type="match status" value="1"/>
</dbReference>
<evidence type="ECO:0000256" key="2">
    <source>
        <dbReference type="ARBA" id="ARBA00022803"/>
    </source>
</evidence>
<feature type="domain" description="TIR" evidence="4">
    <location>
        <begin position="1"/>
        <end position="127"/>
    </location>
</feature>
<protein>
    <recommendedName>
        <fullName evidence="4">TIR domain-containing protein</fullName>
    </recommendedName>
</protein>
<dbReference type="GO" id="GO:0007165">
    <property type="term" value="P:signal transduction"/>
    <property type="evidence" value="ECO:0007669"/>
    <property type="project" value="InterPro"/>
</dbReference>
<evidence type="ECO:0000259" key="4">
    <source>
        <dbReference type="PROSITE" id="PS50104"/>
    </source>
</evidence>
<dbReference type="EMBL" id="MT631695">
    <property type="protein sequence ID" value="QNO57604.1"/>
    <property type="molecule type" value="Genomic_DNA"/>
</dbReference>
<evidence type="ECO:0000256" key="1">
    <source>
        <dbReference type="ARBA" id="ARBA00022737"/>
    </source>
</evidence>
<accession>A0A7G9ZBH0</accession>
<dbReference type="AlphaFoldDB" id="A0A7G9ZBH0"/>
<dbReference type="InterPro" id="IPR027417">
    <property type="entry name" value="P-loop_NTPase"/>
</dbReference>
<dbReference type="Pfam" id="PF13424">
    <property type="entry name" value="TPR_12"/>
    <property type="match status" value="2"/>
</dbReference>
<reference evidence="5" key="1">
    <citation type="submission" date="2020-06" db="EMBL/GenBank/DDBJ databases">
        <title>Unique genomic features of the anaerobic methanotrophic archaea.</title>
        <authorList>
            <person name="Chadwick G.L."/>
            <person name="Skennerton C.T."/>
            <person name="Laso-Perez R."/>
            <person name="Leu A.O."/>
            <person name="Speth D.R."/>
            <person name="Yu H."/>
            <person name="Morgan-Lang C."/>
            <person name="Hatzenpichler R."/>
            <person name="Goudeau D."/>
            <person name="Malmstrom R."/>
            <person name="Brazelton W.J."/>
            <person name="Woyke T."/>
            <person name="Hallam S.J."/>
            <person name="Tyson G.W."/>
            <person name="Wegener G."/>
            <person name="Boetius A."/>
            <person name="Orphan V."/>
        </authorList>
    </citation>
    <scope>NUCLEOTIDE SEQUENCE</scope>
</reference>
<proteinExistence type="predicted"/>
<dbReference type="InterPro" id="IPR000157">
    <property type="entry name" value="TIR_dom"/>
</dbReference>
<organism evidence="5">
    <name type="scientific">Candidatus Methanophaga sp. ANME-1 ERB7</name>
    <dbReference type="NCBI Taxonomy" id="2759913"/>
    <lineage>
        <taxon>Archaea</taxon>
        <taxon>Methanobacteriati</taxon>
        <taxon>Methanobacteriota</taxon>
        <taxon>Stenosarchaea group</taxon>
        <taxon>Methanomicrobia</taxon>
        <taxon>Candidatus Methanophagales</taxon>
        <taxon>Candidatus Methanophagaceae</taxon>
        <taxon>Candidatus Methanophaga</taxon>
    </lineage>
</organism>
<dbReference type="Pfam" id="PF13676">
    <property type="entry name" value="TIR_2"/>
    <property type="match status" value="1"/>
</dbReference>
<dbReference type="Gene3D" id="3.40.50.10140">
    <property type="entry name" value="Toll/interleukin-1 receptor homology (TIR) domain"/>
    <property type="match status" value="1"/>
</dbReference>
<gene>
    <name evidence="5" type="ORF">POLJIEDG_00007</name>
</gene>
<dbReference type="InterPro" id="IPR011990">
    <property type="entry name" value="TPR-like_helical_dom_sf"/>
</dbReference>
<dbReference type="PROSITE" id="PS50005">
    <property type="entry name" value="TPR"/>
    <property type="match status" value="2"/>
</dbReference>